<accession>A0A3P6TAU0</accession>
<dbReference type="Proteomes" id="UP000281553">
    <property type="component" value="Unassembled WGS sequence"/>
</dbReference>
<keyword evidence="15" id="KW-1185">Reference proteome</keyword>
<keyword evidence="9 11" id="KW-0464">Manganese</keyword>
<dbReference type="InterPro" id="IPR037227">
    <property type="entry name" value="EndoU-like"/>
</dbReference>
<keyword evidence="6 11" id="KW-0255">Endonuclease</keyword>
<dbReference type="GO" id="GO:0046872">
    <property type="term" value="F:metal ion binding"/>
    <property type="evidence" value="ECO:0007669"/>
    <property type="project" value="UniProtKB-UniRule"/>
</dbReference>
<dbReference type="EC" id="4.6.1.-" evidence="11"/>
<dbReference type="SUPFAM" id="SSF142877">
    <property type="entry name" value="EndoU-like"/>
    <property type="match status" value="1"/>
</dbReference>
<comment type="catalytic activity">
    <reaction evidence="11">
        <text>ribonucleotidyl-uridine-RNA = a 5'-end dephospho-uridine-RNA + a 3'-end 2',3'-cyclophospho-ribonucleotide-RNA</text>
        <dbReference type="Rhea" id="RHEA:67792"/>
        <dbReference type="Rhea" id="RHEA-COMP:10464"/>
        <dbReference type="Rhea" id="RHEA-COMP:17354"/>
        <dbReference type="Rhea" id="RHEA-COMP:17356"/>
        <dbReference type="ChEBI" id="CHEBI:83064"/>
        <dbReference type="ChEBI" id="CHEBI:173117"/>
        <dbReference type="ChEBI" id="CHEBI:173224"/>
    </reaction>
</comment>
<keyword evidence="12" id="KW-0812">Transmembrane</keyword>
<gene>
    <name evidence="14" type="ORF">DILT_LOCUS2900</name>
</gene>
<name>A0A3P6TAU0_DIBLA</name>
<reference evidence="14 15" key="1">
    <citation type="submission" date="2018-11" db="EMBL/GenBank/DDBJ databases">
        <authorList>
            <consortium name="Pathogen Informatics"/>
        </authorList>
    </citation>
    <scope>NUCLEOTIDE SEQUENCE [LARGE SCALE GENOMIC DNA]</scope>
</reference>
<dbReference type="PANTHER" id="PTHR12439">
    <property type="entry name" value="PLACENTAL PROTEIN 11-RELATED"/>
    <property type="match status" value="1"/>
</dbReference>
<keyword evidence="7 11" id="KW-0378">Hydrolase</keyword>
<evidence type="ECO:0000256" key="3">
    <source>
        <dbReference type="ARBA" id="ARBA00011245"/>
    </source>
</evidence>
<evidence type="ECO:0000259" key="13">
    <source>
        <dbReference type="PROSITE" id="PS51959"/>
    </source>
</evidence>
<keyword evidence="4 11" id="KW-0540">Nuclease</keyword>
<dbReference type="GO" id="GO:0003723">
    <property type="term" value="F:RNA binding"/>
    <property type="evidence" value="ECO:0007669"/>
    <property type="project" value="UniProtKB-UniRule"/>
</dbReference>
<feature type="domain" description="EndoU" evidence="13">
    <location>
        <begin position="1"/>
        <end position="248"/>
    </location>
</feature>
<evidence type="ECO:0000313" key="14">
    <source>
        <dbReference type="EMBL" id="VDK77925.1"/>
    </source>
</evidence>
<keyword evidence="8 11" id="KW-0694">RNA-binding</keyword>
<comment type="similarity">
    <text evidence="2 11">Belongs to the ENDOU family.</text>
</comment>
<evidence type="ECO:0000313" key="15">
    <source>
        <dbReference type="Proteomes" id="UP000281553"/>
    </source>
</evidence>
<dbReference type="GO" id="GO:0016829">
    <property type="term" value="F:lyase activity"/>
    <property type="evidence" value="ECO:0007669"/>
    <property type="project" value="UniProtKB-KW"/>
</dbReference>
<dbReference type="PROSITE" id="PS51959">
    <property type="entry name" value="ENDOU"/>
    <property type="match status" value="1"/>
</dbReference>
<evidence type="ECO:0000256" key="12">
    <source>
        <dbReference type="SAM" id="Phobius"/>
    </source>
</evidence>
<dbReference type="InterPro" id="IPR018998">
    <property type="entry name" value="EndoU_C"/>
</dbReference>
<evidence type="ECO:0000256" key="2">
    <source>
        <dbReference type="ARBA" id="ARBA00010168"/>
    </source>
</evidence>
<evidence type="ECO:0000256" key="4">
    <source>
        <dbReference type="ARBA" id="ARBA00022722"/>
    </source>
</evidence>
<protein>
    <recommendedName>
        <fullName evidence="11">Uridylate-specific endoribonuclease</fullName>
        <ecNumber evidence="11">4.6.1.-</ecNumber>
    </recommendedName>
</protein>
<evidence type="ECO:0000256" key="5">
    <source>
        <dbReference type="ARBA" id="ARBA00022723"/>
    </source>
</evidence>
<evidence type="ECO:0000256" key="10">
    <source>
        <dbReference type="ARBA" id="ARBA00023239"/>
    </source>
</evidence>
<dbReference type="GO" id="GO:0004521">
    <property type="term" value="F:RNA endonuclease activity"/>
    <property type="evidence" value="ECO:0007669"/>
    <property type="project" value="UniProtKB-UniRule"/>
</dbReference>
<dbReference type="AlphaFoldDB" id="A0A3P6TAU0"/>
<organism evidence="14 15">
    <name type="scientific">Dibothriocephalus latus</name>
    <name type="common">Fish tapeworm</name>
    <name type="synonym">Diphyllobothrium latum</name>
    <dbReference type="NCBI Taxonomy" id="60516"/>
    <lineage>
        <taxon>Eukaryota</taxon>
        <taxon>Metazoa</taxon>
        <taxon>Spiralia</taxon>
        <taxon>Lophotrochozoa</taxon>
        <taxon>Platyhelminthes</taxon>
        <taxon>Cestoda</taxon>
        <taxon>Eucestoda</taxon>
        <taxon>Diphyllobothriidea</taxon>
        <taxon>Diphyllobothriidae</taxon>
        <taxon>Dibothriocephalus</taxon>
    </lineage>
</organism>
<feature type="transmembrane region" description="Helical" evidence="12">
    <location>
        <begin position="190"/>
        <end position="212"/>
    </location>
</feature>
<evidence type="ECO:0000256" key="8">
    <source>
        <dbReference type="ARBA" id="ARBA00022884"/>
    </source>
</evidence>
<comment type="cofactor">
    <cofactor evidence="1 11">
        <name>Mn(2+)</name>
        <dbReference type="ChEBI" id="CHEBI:29035"/>
    </cofactor>
</comment>
<evidence type="ECO:0000256" key="6">
    <source>
        <dbReference type="ARBA" id="ARBA00022759"/>
    </source>
</evidence>
<comment type="subunit">
    <text evidence="3 11">Monomer.</text>
</comment>
<dbReference type="EMBL" id="UYRU01042793">
    <property type="protein sequence ID" value="VDK77925.1"/>
    <property type="molecule type" value="Genomic_DNA"/>
</dbReference>
<keyword evidence="5 11" id="KW-0479">Metal-binding</keyword>
<evidence type="ECO:0000256" key="7">
    <source>
        <dbReference type="ARBA" id="ARBA00022801"/>
    </source>
</evidence>
<dbReference type="OrthoDB" id="430326at2759"/>
<evidence type="ECO:0000256" key="11">
    <source>
        <dbReference type="RuleBase" id="RU367085"/>
    </source>
</evidence>
<evidence type="ECO:0000256" key="9">
    <source>
        <dbReference type="ARBA" id="ARBA00023211"/>
    </source>
</evidence>
<keyword evidence="12" id="KW-1133">Transmembrane helix</keyword>
<dbReference type="PANTHER" id="PTHR12439:SF11">
    <property type="entry name" value="URIDYLATE-SPECIFIC ENDORIBONUCLEASE"/>
    <property type="match status" value="1"/>
</dbReference>
<proteinExistence type="inferred from homology"/>
<keyword evidence="12" id="KW-0472">Membrane</keyword>
<keyword evidence="10" id="KW-0456">Lyase</keyword>
<dbReference type="Pfam" id="PF09412">
    <property type="entry name" value="XendoU"/>
    <property type="match status" value="1"/>
</dbReference>
<evidence type="ECO:0000256" key="1">
    <source>
        <dbReference type="ARBA" id="ARBA00001936"/>
    </source>
</evidence>
<sequence length="248" mass="28712">MFSRFYADQLQHQPINSQLEYVNWRLGQDDGNIRALFPPRITPEMVFPSSLDAIAHDVLTNWETIEHSRLSSRLLQTLRATPIFKVVHGFLASVDKAITNVDNFIDCLSHVWFTQTAADLLQYPGGPKTCGFQHVYIGERKKNVKGLHSWQRLFILERQGRLITRRVIRKAPNFHIAALNFQWDETPKPYGTIFFGLPMDFEMMLFFVAFMMTKNRPITFMLVGTPVTIESYDLALVDNAMATAFFRY</sequence>
<dbReference type="InterPro" id="IPR039787">
    <property type="entry name" value="ENDOU"/>
</dbReference>
<dbReference type="GO" id="GO:0016787">
    <property type="term" value="F:hydrolase activity"/>
    <property type="evidence" value="ECO:0007669"/>
    <property type="project" value="UniProtKB-KW"/>
</dbReference>